<evidence type="ECO:0000256" key="5">
    <source>
        <dbReference type="ARBA" id="ARBA00023163"/>
    </source>
</evidence>
<dbReference type="Gene3D" id="3.40.50.2300">
    <property type="match status" value="1"/>
</dbReference>
<dbReference type="SUPFAM" id="SSF52172">
    <property type="entry name" value="CheY-like"/>
    <property type="match status" value="1"/>
</dbReference>
<organism evidence="10 11">
    <name type="scientific">Vibrio gallaecicus</name>
    <dbReference type="NCBI Taxonomy" id="552386"/>
    <lineage>
        <taxon>Bacteria</taxon>
        <taxon>Pseudomonadati</taxon>
        <taxon>Pseudomonadota</taxon>
        <taxon>Gammaproteobacteria</taxon>
        <taxon>Vibrionales</taxon>
        <taxon>Vibrionaceae</taxon>
        <taxon>Vibrio</taxon>
    </lineage>
</organism>
<dbReference type="Proteomes" id="UP001570417">
    <property type="component" value="Unassembled WGS sequence"/>
</dbReference>
<dbReference type="InterPro" id="IPR016032">
    <property type="entry name" value="Sig_transdc_resp-reg_C-effctor"/>
</dbReference>
<feature type="domain" description="OmpR/PhoB-type" evidence="9">
    <location>
        <begin position="140"/>
        <end position="239"/>
    </location>
</feature>
<accession>A0ABV4N9I0</accession>
<evidence type="ECO:0000256" key="1">
    <source>
        <dbReference type="ARBA" id="ARBA00022553"/>
    </source>
</evidence>
<keyword evidence="5" id="KW-0804">Transcription</keyword>
<keyword evidence="3" id="KW-0805">Transcription regulation</keyword>
<dbReference type="PROSITE" id="PS51755">
    <property type="entry name" value="OMPR_PHOB"/>
    <property type="match status" value="1"/>
</dbReference>
<protein>
    <submittedName>
        <fullName evidence="10">Response regulator transcription factor</fullName>
    </submittedName>
</protein>
<name>A0ABV4N9I0_9VIBR</name>
<sequence>MSKAKVLIVEDDLEIARLTTLYLEAEGYVVSAVHDGNLALDKIRSFEPDLVLLDLMLPGMSGTQICRQAREFYNGIILVLTASEDEVSEVSLFKFGADDYVTKPIRGHALLARIEALLRRASLAANNSPSSTSHSIESQENVPNPNGIFIDVGDQSAYLNGQNLKLTSAEFDILNLLVTNMSEVVTRDQCCQLFRGIDYSFNDRSIDMRVSGLRKKLRIHANEKQWIRTVRNKGYMLVA</sequence>
<evidence type="ECO:0000256" key="6">
    <source>
        <dbReference type="PROSITE-ProRule" id="PRU00169"/>
    </source>
</evidence>
<dbReference type="SMART" id="SM00862">
    <property type="entry name" value="Trans_reg_C"/>
    <property type="match status" value="1"/>
</dbReference>
<dbReference type="CDD" id="cd00383">
    <property type="entry name" value="trans_reg_C"/>
    <property type="match status" value="1"/>
</dbReference>
<dbReference type="EMBL" id="JBFRUW010000018">
    <property type="protein sequence ID" value="MFA0568013.1"/>
    <property type="molecule type" value="Genomic_DNA"/>
</dbReference>
<keyword evidence="4 7" id="KW-0238">DNA-binding</keyword>
<evidence type="ECO:0000256" key="3">
    <source>
        <dbReference type="ARBA" id="ARBA00023015"/>
    </source>
</evidence>
<evidence type="ECO:0000256" key="2">
    <source>
        <dbReference type="ARBA" id="ARBA00023012"/>
    </source>
</evidence>
<dbReference type="InterPro" id="IPR036388">
    <property type="entry name" value="WH-like_DNA-bd_sf"/>
</dbReference>
<evidence type="ECO:0000313" key="10">
    <source>
        <dbReference type="EMBL" id="MFA0568013.1"/>
    </source>
</evidence>
<dbReference type="Pfam" id="PF00486">
    <property type="entry name" value="Trans_reg_C"/>
    <property type="match status" value="1"/>
</dbReference>
<evidence type="ECO:0000259" key="8">
    <source>
        <dbReference type="PROSITE" id="PS50110"/>
    </source>
</evidence>
<dbReference type="InterPro" id="IPR039420">
    <property type="entry name" value="WalR-like"/>
</dbReference>
<dbReference type="RefSeq" id="WP_137373673.1">
    <property type="nucleotide sequence ID" value="NZ_AP025491.1"/>
</dbReference>
<dbReference type="Gene3D" id="1.10.10.10">
    <property type="entry name" value="Winged helix-like DNA-binding domain superfamily/Winged helix DNA-binding domain"/>
    <property type="match status" value="1"/>
</dbReference>
<evidence type="ECO:0000259" key="9">
    <source>
        <dbReference type="PROSITE" id="PS51755"/>
    </source>
</evidence>
<dbReference type="InterPro" id="IPR011006">
    <property type="entry name" value="CheY-like_superfamily"/>
</dbReference>
<dbReference type="PANTHER" id="PTHR48111">
    <property type="entry name" value="REGULATOR OF RPOS"/>
    <property type="match status" value="1"/>
</dbReference>
<evidence type="ECO:0000256" key="7">
    <source>
        <dbReference type="PROSITE-ProRule" id="PRU01091"/>
    </source>
</evidence>
<keyword evidence="1 6" id="KW-0597">Phosphoprotein</keyword>
<dbReference type="Pfam" id="PF00072">
    <property type="entry name" value="Response_reg"/>
    <property type="match status" value="1"/>
</dbReference>
<dbReference type="PROSITE" id="PS50110">
    <property type="entry name" value="RESPONSE_REGULATORY"/>
    <property type="match status" value="1"/>
</dbReference>
<dbReference type="InterPro" id="IPR001789">
    <property type="entry name" value="Sig_transdc_resp-reg_receiver"/>
</dbReference>
<evidence type="ECO:0000313" key="11">
    <source>
        <dbReference type="Proteomes" id="UP001570417"/>
    </source>
</evidence>
<dbReference type="SMART" id="SM00448">
    <property type="entry name" value="REC"/>
    <property type="match status" value="1"/>
</dbReference>
<comment type="caution">
    <text evidence="10">The sequence shown here is derived from an EMBL/GenBank/DDBJ whole genome shotgun (WGS) entry which is preliminary data.</text>
</comment>
<dbReference type="PANTHER" id="PTHR48111:SF4">
    <property type="entry name" value="DNA-BINDING DUAL TRANSCRIPTIONAL REGULATOR OMPR"/>
    <property type="match status" value="1"/>
</dbReference>
<dbReference type="InterPro" id="IPR001867">
    <property type="entry name" value="OmpR/PhoB-type_DNA-bd"/>
</dbReference>
<gene>
    <name evidence="10" type="ORF">AB4566_06980</name>
</gene>
<feature type="DNA-binding region" description="OmpR/PhoB-type" evidence="7">
    <location>
        <begin position="140"/>
        <end position="239"/>
    </location>
</feature>
<reference evidence="10 11" key="1">
    <citation type="journal article" date="2024" name="ISME J.">
        <title>Tailless and filamentous prophages are predominant in marine Vibrio.</title>
        <authorList>
            <person name="Steensen K."/>
            <person name="Seneca J."/>
            <person name="Bartlau N."/>
            <person name="Yu X.A."/>
            <person name="Hussain F.A."/>
            <person name="Polz M.F."/>
        </authorList>
    </citation>
    <scope>NUCLEOTIDE SEQUENCE [LARGE SCALE GENOMIC DNA]</scope>
    <source>
        <strain evidence="10 11">10N.222.51.A1</strain>
    </source>
</reference>
<keyword evidence="2" id="KW-0902">Two-component regulatory system</keyword>
<feature type="modified residue" description="4-aspartylphosphate" evidence="6">
    <location>
        <position position="54"/>
    </location>
</feature>
<feature type="domain" description="Response regulatory" evidence="8">
    <location>
        <begin position="5"/>
        <end position="118"/>
    </location>
</feature>
<keyword evidence="11" id="KW-1185">Reference proteome</keyword>
<evidence type="ECO:0000256" key="4">
    <source>
        <dbReference type="ARBA" id="ARBA00023125"/>
    </source>
</evidence>
<dbReference type="SUPFAM" id="SSF46894">
    <property type="entry name" value="C-terminal effector domain of the bipartite response regulators"/>
    <property type="match status" value="1"/>
</dbReference>
<proteinExistence type="predicted"/>